<keyword evidence="3" id="KW-1185">Reference proteome</keyword>
<evidence type="ECO:0008006" key="4">
    <source>
        <dbReference type="Google" id="ProtNLM"/>
    </source>
</evidence>
<accession>A0A0D2MJN1</accession>
<dbReference type="Proteomes" id="UP000054498">
    <property type="component" value="Unassembled WGS sequence"/>
</dbReference>
<organism evidence="2 3">
    <name type="scientific">Monoraphidium neglectum</name>
    <dbReference type="NCBI Taxonomy" id="145388"/>
    <lineage>
        <taxon>Eukaryota</taxon>
        <taxon>Viridiplantae</taxon>
        <taxon>Chlorophyta</taxon>
        <taxon>core chlorophytes</taxon>
        <taxon>Chlorophyceae</taxon>
        <taxon>CS clade</taxon>
        <taxon>Sphaeropleales</taxon>
        <taxon>Selenastraceae</taxon>
        <taxon>Monoraphidium</taxon>
    </lineage>
</organism>
<dbReference type="AlphaFoldDB" id="A0A0D2MJN1"/>
<proteinExistence type="predicted"/>
<name>A0A0D2MJN1_9CHLO</name>
<dbReference type="EMBL" id="KK100899">
    <property type="protein sequence ID" value="KIZ03175.1"/>
    <property type="molecule type" value="Genomic_DNA"/>
</dbReference>
<evidence type="ECO:0000313" key="2">
    <source>
        <dbReference type="EMBL" id="KIZ03175.1"/>
    </source>
</evidence>
<feature type="compositionally biased region" description="Basic and acidic residues" evidence="1">
    <location>
        <begin position="63"/>
        <end position="83"/>
    </location>
</feature>
<gene>
    <name evidence="2" type="ORF">MNEG_4780</name>
</gene>
<evidence type="ECO:0000256" key="1">
    <source>
        <dbReference type="SAM" id="MobiDB-lite"/>
    </source>
</evidence>
<dbReference type="GeneID" id="25737657"/>
<reference evidence="2 3" key="1">
    <citation type="journal article" date="2013" name="BMC Genomics">
        <title>Reconstruction of the lipid metabolism for the microalga Monoraphidium neglectum from its genome sequence reveals characteristics suitable for biofuel production.</title>
        <authorList>
            <person name="Bogen C."/>
            <person name="Al-Dilaimi A."/>
            <person name="Albersmeier A."/>
            <person name="Wichmann J."/>
            <person name="Grundmann M."/>
            <person name="Rupp O."/>
            <person name="Lauersen K.J."/>
            <person name="Blifernez-Klassen O."/>
            <person name="Kalinowski J."/>
            <person name="Goesmann A."/>
            <person name="Mussgnug J.H."/>
            <person name="Kruse O."/>
        </authorList>
    </citation>
    <scope>NUCLEOTIDE SEQUENCE [LARGE SCALE GENOMIC DNA]</scope>
    <source>
        <strain evidence="2 3">SAG 48.87</strain>
    </source>
</reference>
<dbReference type="OrthoDB" id="18529at2759"/>
<dbReference type="KEGG" id="mng:MNEG_4780"/>
<feature type="region of interest" description="Disordered" evidence="1">
    <location>
        <begin position="58"/>
        <end position="83"/>
    </location>
</feature>
<protein>
    <recommendedName>
        <fullName evidence="4">MRPL25 domain-containing protein</fullName>
    </recommendedName>
</protein>
<sequence>MAHILRRLGEAALRVRKVGTNANIWLPPIVSRRKAMEVRHQWLAEGKDWPYEHIVPGIPKNDLPYRDGRQKGHKREVERRDRQARIKDAMAKMPQLIAEYRVAPVDKLLMTQRQIREKYVLRKLK</sequence>
<dbReference type="RefSeq" id="XP_013902194.1">
    <property type="nucleotide sequence ID" value="XM_014046740.1"/>
</dbReference>
<evidence type="ECO:0000313" key="3">
    <source>
        <dbReference type="Proteomes" id="UP000054498"/>
    </source>
</evidence>